<gene>
    <name evidence="11" type="ORF">BIW11_12753</name>
</gene>
<dbReference type="GO" id="GO:0003688">
    <property type="term" value="F:DNA replication origin binding"/>
    <property type="evidence" value="ECO:0007669"/>
    <property type="project" value="TreeGrafter"/>
</dbReference>
<evidence type="ECO:0000259" key="10">
    <source>
        <dbReference type="SMART" id="SM01280"/>
    </source>
</evidence>
<protein>
    <recommendedName>
        <fullName evidence="3">Protein MCM10 homolog</fullName>
    </recommendedName>
</protein>
<accession>A0A1V9X4Z2</accession>
<evidence type="ECO:0000256" key="7">
    <source>
        <dbReference type="ARBA" id="ARBA00022833"/>
    </source>
</evidence>
<evidence type="ECO:0000256" key="1">
    <source>
        <dbReference type="ARBA" id="ARBA00004123"/>
    </source>
</evidence>
<dbReference type="STRING" id="418985.A0A1V9X4Z2"/>
<name>A0A1V9X4Z2_9ACAR</name>
<dbReference type="InterPro" id="IPR056791">
    <property type="entry name" value="Znf_Mcm10_C"/>
</dbReference>
<dbReference type="SMART" id="SM01280">
    <property type="entry name" value="Mcm10"/>
    <property type="match status" value="1"/>
</dbReference>
<evidence type="ECO:0000256" key="9">
    <source>
        <dbReference type="SAM" id="MobiDB-lite"/>
    </source>
</evidence>
<dbReference type="OrthoDB" id="273123at2759"/>
<evidence type="ECO:0000256" key="5">
    <source>
        <dbReference type="ARBA" id="ARBA00022723"/>
    </source>
</evidence>
<organism evidence="11 12">
    <name type="scientific">Tropilaelaps mercedesae</name>
    <dbReference type="NCBI Taxonomy" id="418985"/>
    <lineage>
        <taxon>Eukaryota</taxon>
        <taxon>Metazoa</taxon>
        <taxon>Ecdysozoa</taxon>
        <taxon>Arthropoda</taxon>
        <taxon>Chelicerata</taxon>
        <taxon>Arachnida</taxon>
        <taxon>Acari</taxon>
        <taxon>Parasitiformes</taxon>
        <taxon>Mesostigmata</taxon>
        <taxon>Gamasina</taxon>
        <taxon>Dermanyssoidea</taxon>
        <taxon>Laelapidae</taxon>
        <taxon>Tropilaelaps</taxon>
    </lineage>
</organism>
<comment type="similarity">
    <text evidence="2">Belongs to the MCM10 family.</text>
</comment>
<keyword evidence="4" id="KW-0235">DNA replication</keyword>
<dbReference type="Pfam" id="PF09332">
    <property type="entry name" value="Mcm10"/>
    <property type="match status" value="1"/>
</dbReference>
<comment type="subcellular location">
    <subcellularLocation>
        <location evidence="1">Nucleus</location>
    </subcellularLocation>
</comment>
<dbReference type="Proteomes" id="UP000192247">
    <property type="component" value="Unassembled WGS sequence"/>
</dbReference>
<dbReference type="InterPro" id="IPR012340">
    <property type="entry name" value="NA-bd_OB-fold"/>
</dbReference>
<keyword evidence="6" id="KW-0863">Zinc-finger</keyword>
<reference evidence="11 12" key="1">
    <citation type="journal article" date="2017" name="Gigascience">
        <title>Draft genome of the honey bee ectoparasitic mite, Tropilaelaps mercedesae, is shaped by the parasitic life history.</title>
        <authorList>
            <person name="Dong X."/>
            <person name="Armstrong S.D."/>
            <person name="Xia D."/>
            <person name="Makepeace B.L."/>
            <person name="Darby A.C."/>
            <person name="Kadowaki T."/>
        </authorList>
    </citation>
    <scope>NUCLEOTIDE SEQUENCE [LARGE SCALE GENOMIC DNA]</scope>
    <source>
        <strain evidence="11">Wuxi-XJTLU</strain>
    </source>
</reference>
<dbReference type="PANTHER" id="PTHR13454">
    <property type="entry name" value="PROTEIN MCM10 HOMOLOG"/>
    <property type="match status" value="1"/>
</dbReference>
<dbReference type="Pfam" id="PF09329">
    <property type="entry name" value="zf-primase"/>
    <property type="match status" value="1"/>
</dbReference>
<dbReference type="Pfam" id="PF22379">
    <property type="entry name" value="OB_MCM10"/>
    <property type="match status" value="1"/>
</dbReference>
<evidence type="ECO:0000256" key="8">
    <source>
        <dbReference type="ARBA" id="ARBA00023242"/>
    </source>
</evidence>
<dbReference type="InterPro" id="IPR015408">
    <property type="entry name" value="Znf_Mcm10/DnaG"/>
</dbReference>
<dbReference type="InParanoid" id="A0A1V9X4Z2"/>
<evidence type="ECO:0000256" key="4">
    <source>
        <dbReference type="ARBA" id="ARBA00022705"/>
    </source>
</evidence>
<evidence type="ECO:0000256" key="3">
    <source>
        <dbReference type="ARBA" id="ARBA00017770"/>
    </source>
</evidence>
<feature type="compositionally biased region" description="Polar residues" evidence="9">
    <location>
        <begin position="160"/>
        <end position="169"/>
    </location>
</feature>
<dbReference type="GO" id="GO:0043596">
    <property type="term" value="C:nuclear replication fork"/>
    <property type="evidence" value="ECO:0007669"/>
    <property type="project" value="TreeGrafter"/>
</dbReference>
<dbReference type="AlphaFoldDB" id="A0A1V9X4Z2"/>
<dbReference type="FunCoup" id="A0A1V9X4Z2">
    <property type="interactions" value="631"/>
</dbReference>
<dbReference type="PANTHER" id="PTHR13454:SF11">
    <property type="entry name" value="PROTEIN MCM10 HOMOLOG"/>
    <property type="match status" value="1"/>
</dbReference>
<feature type="compositionally biased region" description="Basic and acidic residues" evidence="9">
    <location>
        <begin position="589"/>
        <end position="613"/>
    </location>
</feature>
<feature type="domain" description="Replication factor Mcm10 C-terminal" evidence="10">
    <location>
        <begin position="440"/>
        <end position="778"/>
    </location>
</feature>
<feature type="region of interest" description="Disordered" evidence="9">
    <location>
        <begin position="141"/>
        <end position="181"/>
    </location>
</feature>
<evidence type="ECO:0000256" key="6">
    <source>
        <dbReference type="ARBA" id="ARBA00022771"/>
    </source>
</evidence>
<feature type="compositionally biased region" description="Basic and acidic residues" evidence="9">
    <location>
        <begin position="141"/>
        <end position="156"/>
    </location>
</feature>
<keyword evidence="7" id="KW-0862">Zinc</keyword>
<feature type="region of interest" description="Disordered" evidence="9">
    <location>
        <begin position="447"/>
        <end position="470"/>
    </location>
</feature>
<dbReference type="InterPro" id="IPR040184">
    <property type="entry name" value="Mcm10"/>
</dbReference>
<comment type="caution">
    <text evidence="11">The sequence shown here is derived from an EMBL/GenBank/DDBJ whole genome shotgun (WGS) entry which is preliminary data.</text>
</comment>
<keyword evidence="5" id="KW-0479">Metal-binding</keyword>
<keyword evidence="8" id="KW-0539">Nucleus</keyword>
<proteinExistence type="inferred from homology"/>
<feature type="compositionally biased region" description="Polar residues" evidence="9">
    <location>
        <begin position="52"/>
        <end position="61"/>
    </location>
</feature>
<dbReference type="GO" id="GO:0008270">
    <property type="term" value="F:zinc ion binding"/>
    <property type="evidence" value="ECO:0007669"/>
    <property type="project" value="UniProtKB-KW"/>
</dbReference>
<feature type="compositionally biased region" description="Low complexity" evidence="9">
    <location>
        <begin position="86"/>
        <end position="95"/>
    </location>
</feature>
<dbReference type="InterPro" id="IPR015411">
    <property type="entry name" value="Rep_factor_Mcm10_C"/>
</dbReference>
<feature type="compositionally biased region" description="Low complexity" evidence="9">
    <location>
        <begin position="453"/>
        <end position="469"/>
    </location>
</feature>
<evidence type="ECO:0000256" key="2">
    <source>
        <dbReference type="ARBA" id="ARBA00009679"/>
    </source>
</evidence>
<feature type="region of interest" description="Disordered" evidence="9">
    <location>
        <begin position="33"/>
        <end position="120"/>
    </location>
</feature>
<dbReference type="Gene3D" id="2.40.50.140">
    <property type="entry name" value="Nucleic acid-binding proteins"/>
    <property type="match status" value="1"/>
</dbReference>
<sequence>MDILAALVDEDLEALEKSIEAEQSNSVDYGLAQSQPTAAEQELSHSKRDTQAVLSDSSTQLAKKDEQTKLIASSTKSAPEQPPPAQAQSTSSSSSRLREVDVFGNASDGVASSSEVHTGLTDYESSDDEFLTSTGKEVNKIIKNRETEKRKKENPFKPHMSSSEQSGWSKTKVADTAAKSAPVQTDPFSGIRVRNPVISSDALRAKMGGRKMIKIPSIGSYLHKMKNQEEDWVTIGVVIHKSDPKSSNKSGKLFSIIKLNDLQNLETSVQLFLFNDVHMELWQRLRVGRVIGLLNAKMLPNREGSQDTSVSIDHPGKLLELGDAQDYGTCQGRTRAGQKCSNVVNKLQCGYCVFHVKAEFQKMASMRPEIQSSYSGAEPNRLRKAVFESTGGVYGVPKGMVTSMTKAEIRASLRPTGSTNAERKKREQLILSSLELKRKADADLENMAKKKPSQNSSGTSAVSSQSGRSDVADEFIETQLKTNGPGARLMRIALGREQPPSNVQKLPNGVMVSKAMSPGELLRQHAYRKQVMAMTPTLSGSPGGMVSLGGCQSKEDSKSRAARILKKSPIVAEDPNAVKRCVNQRRVLEKVKESNEQNKDTINGKEQKGDGSRSECSQTPMNKRIVLGREVDDEEVKKMLARKSNHQHEVDEAEDAAKAAYFAKLERKEALEQKMLSTMSVKVKVVSCPTCRYTAVTASEYCQKEGHATKTHDATKRFFRCIHCKNRTVSFCKLPSKPCKRCNSEDWERVAMWSEREGPKMDYEVLHVRGEEKKFIDSI</sequence>
<dbReference type="InterPro" id="IPR055065">
    <property type="entry name" value="OB_MCM10"/>
</dbReference>
<dbReference type="GO" id="GO:0003697">
    <property type="term" value="F:single-stranded DNA binding"/>
    <property type="evidence" value="ECO:0007669"/>
    <property type="project" value="InterPro"/>
</dbReference>
<dbReference type="GO" id="GO:0006270">
    <property type="term" value="P:DNA replication initiation"/>
    <property type="evidence" value="ECO:0007669"/>
    <property type="project" value="InterPro"/>
</dbReference>
<evidence type="ECO:0000313" key="12">
    <source>
        <dbReference type="Proteomes" id="UP000192247"/>
    </source>
</evidence>
<keyword evidence="12" id="KW-1185">Reference proteome</keyword>
<feature type="region of interest" description="Disordered" evidence="9">
    <location>
        <begin position="589"/>
        <end position="620"/>
    </location>
</feature>
<dbReference type="EMBL" id="MNPL01023556">
    <property type="protein sequence ID" value="OQR68679.1"/>
    <property type="molecule type" value="Genomic_DNA"/>
</dbReference>
<evidence type="ECO:0000313" key="11">
    <source>
        <dbReference type="EMBL" id="OQR68679.1"/>
    </source>
</evidence>
<dbReference type="Pfam" id="PF24863">
    <property type="entry name" value="zf-CCCH_Mcm10"/>
    <property type="match status" value="1"/>
</dbReference>